<name>A0A6C0E6V9_9ZZZZ</name>
<accession>A0A6C0E6V9</accession>
<feature type="coiled-coil region" evidence="1">
    <location>
        <begin position="189"/>
        <end position="232"/>
    </location>
</feature>
<evidence type="ECO:0000313" key="2">
    <source>
        <dbReference type="EMBL" id="QHT23979.1"/>
    </source>
</evidence>
<protein>
    <submittedName>
        <fullName evidence="2">Uncharacterized protein</fullName>
    </submittedName>
</protein>
<dbReference type="AlphaFoldDB" id="A0A6C0E6V9"/>
<keyword evidence="1" id="KW-0175">Coiled coil</keyword>
<proteinExistence type="predicted"/>
<evidence type="ECO:0000256" key="1">
    <source>
        <dbReference type="SAM" id="Coils"/>
    </source>
</evidence>
<sequence>MTKNYIIEGGIDFYAELYSSLDNKNIENQIDETDKNVCLITDDPLEAKSVTLTCNHKFNYVPLYKDLVNHKRKFNTMESTGALKHGEIRCPYCRHKQQFILPYYAELGLPKVSGVNEVYKYEPPTPYPYYNNIKKCDFVETFPFLQDVSAADNLVTLSCKKYGYKFAGFEDGDEHSEKYYCCEHKRFITKQHKQDVRDKLKAAKEAEKKLKKEEAIKAKEEAMEQKKLLKAESKSNDKSKSNVKVSENVYSDENTIVCVGCQQYLVSGPRKGLQCNLNVFQDDRCKRHYDKKTS</sequence>
<organism evidence="2">
    <name type="scientific">viral metagenome</name>
    <dbReference type="NCBI Taxonomy" id="1070528"/>
    <lineage>
        <taxon>unclassified sequences</taxon>
        <taxon>metagenomes</taxon>
        <taxon>organismal metagenomes</taxon>
    </lineage>
</organism>
<reference evidence="2" key="1">
    <citation type="journal article" date="2020" name="Nature">
        <title>Giant virus diversity and host interactions through global metagenomics.</title>
        <authorList>
            <person name="Schulz F."/>
            <person name="Roux S."/>
            <person name="Paez-Espino D."/>
            <person name="Jungbluth S."/>
            <person name="Walsh D.A."/>
            <person name="Denef V.J."/>
            <person name="McMahon K.D."/>
            <person name="Konstantinidis K.T."/>
            <person name="Eloe-Fadrosh E.A."/>
            <person name="Kyrpides N.C."/>
            <person name="Woyke T."/>
        </authorList>
    </citation>
    <scope>NUCLEOTIDE SEQUENCE</scope>
    <source>
        <strain evidence="2">GVMAG-M-3300023179-132</strain>
    </source>
</reference>
<dbReference type="EMBL" id="MN739736">
    <property type="protein sequence ID" value="QHT23979.1"/>
    <property type="molecule type" value="Genomic_DNA"/>
</dbReference>